<sequence>MSDKPNHDQPEHKARPDALENPTRRNVLATGIAAGAALPLAAHAAQNVGLTDPAPLSSGPSTMRLPQGWRAFELAYYEMSANDPGFLEIYGYCDTQSYASGDTVKLHLTTTGETFDYTVWRDGPTREVVVEKTGVKGVFTETPLNAYEVGCGWPVLAEIPIEDEWRSGVYIIEFRTRNGDQEQISEAGFVLRGAKKTKIAYMLTTCTATSYNAWGGANHYMGIHGDDGVGPSPRLSLNRPFERGFWAAPDNFNYLSTKPEQYRYKHERHYTAQPTGGYALMMGYGWGANSAGWAVDNKPFAVWMEENGYEVEYIDQYDLGNIPGVLDGYDCLVISGHDEYWSWDQRDAVDTWVEQGGKLARFAANMLWQVRVEDQGRTQVCYKFGSDDNDPVRNDPAKKHLLTNIWEHKSVSRPAAQTFGVTGLQGIYATYDGGSPRSNGGFMVYRPGHWIFEDTGLMYGDSFGDEEGIVGYETDSVGYITEHGLPYPTDLHSPLDGTEILALTPGAVDQITEGGPGSALVSQFLAKDAFATKWAQLIEGKDDEDTVKKYRYGSSQIVVAPKGKGEVFCAGTIYWFLGLKWKDRTTQQITHNVLRHYSS</sequence>
<dbReference type="InterPro" id="IPR006311">
    <property type="entry name" value="TAT_signal"/>
</dbReference>
<reference evidence="3 4" key="1">
    <citation type="submission" date="2020-06" db="EMBL/GenBank/DDBJ databases">
        <authorList>
            <person name="Cao W.R."/>
        </authorList>
    </citation>
    <scope>NUCLEOTIDE SEQUENCE [LARGE SCALE GENOMIC DNA]</scope>
    <source>
        <strain evidence="3 4">B1Z28</strain>
    </source>
</reference>
<dbReference type="Pfam" id="PF20254">
    <property type="entry name" value="DMFA2_C"/>
    <property type="match status" value="1"/>
</dbReference>
<dbReference type="Proteomes" id="UP000630805">
    <property type="component" value="Unassembled WGS sequence"/>
</dbReference>
<feature type="compositionally biased region" description="Basic and acidic residues" evidence="1">
    <location>
        <begin position="1"/>
        <end position="18"/>
    </location>
</feature>
<feature type="region of interest" description="Disordered" evidence="1">
    <location>
        <begin position="1"/>
        <end position="23"/>
    </location>
</feature>
<proteinExistence type="predicted"/>
<gene>
    <name evidence="3" type="ORF">HW561_12820</name>
</gene>
<feature type="domain" description="N,N-dimethylformamidase beta subunit-like C-terminal" evidence="2">
    <location>
        <begin position="120"/>
        <end position="580"/>
    </location>
</feature>
<name>A0ABX2PR78_9RHOB</name>
<evidence type="ECO:0000313" key="3">
    <source>
        <dbReference type="EMBL" id="NVO56668.1"/>
    </source>
</evidence>
<evidence type="ECO:0000313" key="4">
    <source>
        <dbReference type="Proteomes" id="UP000630805"/>
    </source>
</evidence>
<dbReference type="RefSeq" id="WP_176865340.1">
    <property type="nucleotide sequence ID" value="NZ_JABXWT010000006.1"/>
</dbReference>
<dbReference type="EMBL" id="JABXWT010000006">
    <property type="protein sequence ID" value="NVO56668.1"/>
    <property type="molecule type" value="Genomic_DNA"/>
</dbReference>
<dbReference type="SUPFAM" id="SSF52317">
    <property type="entry name" value="Class I glutamine amidotransferase-like"/>
    <property type="match status" value="1"/>
</dbReference>
<comment type="caution">
    <text evidence="3">The sequence shown here is derived from an EMBL/GenBank/DDBJ whole genome shotgun (WGS) entry which is preliminary data.</text>
</comment>
<organism evidence="3 4">
    <name type="scientific">Ruegeria haliotis</name>
    <dbReference type="NCBI Taxonomy" id="2747601"/>
    <lineage>
        <taxon>Bacteria</taxon>
        <taxon>Pseudomonadati</taxon>
        <taxon>Pseudomonadota</taxon>
        <taxon>Alphaproteobacteria</taxon>
        <taxon>Rhodobacterales</taxon>
        <taxon>Roseobacteraceae</taxon>
        <taxon>Ruegeria</taxon>
    </lineage>
</organism>
<dbReference type="PROSITE" id="PS51318">
    <property type="entry name" value="TAT"/>
    <property type="match status" value="1"/>
</dbReference>
<evidence type="ECO:0000259" key="2">
    <source>
        <dbReference type="Pfam" id="PF20254"/>
    </source>
</evidence>
<dbReference type="InterPro" id="IPR046540">
    <property type="entry name" value="DMFA2_C"/>
</dbReference>
<accession>A0ABX2PR78</accession>
<evidence type="ECO:0000256" key="1">
    <source>
        <dbReference type="SAM" id="MobiDB-lite"/>
    </source>
</evidence>
<keyword evidence="4" id="KW-1185">Reference proteome</keyword>
<protein>
    <recommendedName>
        <fullName evidence="2">N,N-dimethylformamidase beta subunit-like C-terminal domain-containing protein</fullName>
    </recommendedName>
</protein>
<dbReference type="InterPro" id="IPR029062">
    <property type="entry name" value="Class_I_gatase-like"/>
</dbReference>